<dbReference type="AlphaFoldDB" id="A0A8H3E745"/>
<sequence length="191" mass="21467">MPRLPVELLATIVKYAPTNILPRLLLVSREAYSTTLPILYASVPNMSKRCTIQCLLTLATKPEIACLVRSFSFFSPFYHALQAFHFLFTRALGNMTSLHKLLLHPNVTISNVLIQVPCQLMELVYLSSPSDSRRISQFLRTQPTIEKLTLICSPNDLDTLTSDTPCTQRLECDYKSDAKTSSRPTITPFSA</sequence>
<evidence type="ECO:0000313" key="1">
    <source>
        <dbReference type="EMBL" id="CAE7161101.1"/>
    </source>
</evidence>
<dbReference type="Proteomes" id="UP000663827">
    <property type="component" value="Unassembled WGS sequence"/>
</dbReference>
<evidence type="ECO:0000313" key="2">
    <source>
        <dbReference type="Proteomes" id="UP000663827"/>
    </source>
</evidence>
<gene>
    <name evidence="1" type="ORF">RDB_LOCUS99576</name>
</gene>
<evidence type="ECO:0008006" key="3">
    <source>
        <dbReference type="Google" id="ProtNLM"/>
    </source>
</evidence>
<reference evidence="1" key="1">
    <citation type="submission" date="2021-01" db="EMBL/GenBank/DDBJ databases">
        <authorList>
            <person name="Kaushik A."/>
        </authorList>
    </citation>
    <scope>NUCLEOTIDE SEQUENCE</scope>
    <source>
        <strain evidence="1">AG5</strain>
    </source>
</reference>
<organism evidence="1 2">
    <name type="scientific">Rhizoctonia solani</name>
    <dbReference type="NCBI Taxonomy" id="456999"/>
    <lineage>
        <taxon>Eukaryota</taxon>
        <taxon>Fungi</taxon>
        <taxon>Dikarya</taxon>
        <taxon>Basidiomycota</taxon>
        <taxon>Agaricomycotina</taxon>
        <taxon>Agaricomycetes</taxon>
        <taxon>Cantharellales</taxon>
        <taxon>Ceratobasidiaceae</taxon>
        <taxon>Rhizoctonia</taxon>
    </lineage>
</organism>
<proteinExistence type="predicted"/>
<protein>
    <recommendedName>
        <fullName evidence="3">F-box domain-containing protein</fullName>
    </recommendedName>
</protein>
<name>A0A8H3E745_9AGAM</name>
<comment type="caution">
    <text evidence="1">The sequence shown here is derived from an EMBL/GenBank/DDBJ whole genome shotgun (WGS) entry which is preliminary data.</text>
</comment>
<dbReference type="EMBL" id="CAJNJQ010002092">
    <property type="protein sequence ID" value="CAE7161101.1"/>
    <property type="molecule type" value="Genomic_DNA"/>
</dbReference>
<accession>A0A8H3E745</accession>